<dbReference type="InParanoid" id="A0A059CNT7"/>
<dbReference type="AlphaFoldDB" id="A0A059CNT7"/>
<dbReference type="EMBL" id="KK198755">
    <property type="protein sequence ID" value="KCW80123.1"/>
    <property type="molecule type" value="Genomic_DNA"/>
</dbReference>
<evidence type="ECO:0000313" key="1">
    <source>
        <dbReference type="EMBL" id="KCW80123.1"/>
    </source>
</evidence>
<reference evidence="1" key="1">
    <citation type="submission" date="2013-07" db="EMBL/GenBank/DDBJ databases">
        <title>The genome of Eucalyptus grandis.</title>
        <authorList>
            <person name="Schmutz J."/>
            <person name="Hayes R."/>
            <person name="Myburg A."/>
            <person name="Tuskan G."/>
            <person name="Grattapaglia D."/>
            <person name="Rokhsar D.S."/>
        </authorList>
    </citation>
    <scope>NUCLEOTIDE SEQUENCE</scope>
    <source>
        <tissue evidence="1">Leaf extractions</tissue>
    </source>
</reference>
<dbReference type="Gramene" id="KCW80123">
    <property type="protein sequence ID" value="KCW80123"/>
    <property type="gene ID" value="EUGRSUZ_C01455"/>
</dbReference>
<protein>
    <submittedName>
        <fullName evidence="1">Uncharacterized protein</fullName>
    </submittedName>
</protein>
<accession>A0A059CNT7</accession>
<sequence length="97" mass="11570">MHIIHLIYVRMEKLNRLVLRFFLIQLYPSQFAPSEFIKFVSICNCNGRPLFMHPLIQIYLSKFMPFICEITLPLLYHVFVNQYNSNHPKTSIKLAII</sequence>
<proteinExistence type="predicted"/>
<organism evidence="1">
    <name type="scientific">Eucalyptus grandis</name>
    <name type="common">Flooded gum</name>
    <dbReference type="NCBI Taxonomy" id="71139"/>
    <lineage>
        <taxon>Eukaryota</taxon>
        <taxon>Viridiplantae</taxon>
        <taxon>Streptophyta</taxon>
        <taxon>Embryophyta</taxon>
        <taxon>Tracheophyta</taxon>
        <taxon>Spermatophyta</taxon>
        <taxon>Magnoliopsida</taxon>
        <taxon>eudicotyledons</taxon>
        <taxon>Gunneridae</taxon>
        <taxon>Pentapetalae</taxon>
        <taxon>rosids</taxon>
        <taxon>malvids</taxon>
        <taxon>Myrtales</taxon>
        <taxon>Myrtaceae</taxon>
        <taxon>Myrtoideae</taxon>
        <taxon>Eucalypteae</taxon>
        <taxon>Eucalyptus</taxon>
    </lineage>
</organism>
<gene>
    <name evidence="1" type="ORF">EUGRSUZ_C01455</name>
</gene>
<name>A0A059CNT7_EUCGR</name>